<sequence length="257" mass="27775">MALITMLATSLRTLPFALCLAAGFAHAAGGSDPAEAVIQAEAAIRAELLKAAAASKTVKEGLESYRREQHLKNKALDLKATLKQADLLCQTTDTQDTLAKAGGVANSKAHSAQQRTLHKESNNFSTAKLLDARHQNSNSKFCTEQEQALGICKLSIDSKYSNLAGADQDALFLFQTRDGGDTYISGRDGPHTQAVESYISRVVAGLPAEQLRASGPSAYSTNPQARAYVELQRRYQAMLSMSSYSLNKIKEFHNPIK</sequence>
<organism evidence="2 3">
    <name type="scientific">Acidovorax carolinensis</name>
    <dbReference type="NCBI Taxonomy" id="553814"/>
    <lineage>
        <taxon>Bacteria</taxon>
        <taxon>Pseudomonadati</taxon>
        <taxon>Pseudomonadota</taxon>
        <taxon>Betaproteobacteria</taxon>
        <taxon>Burkholderiales</taxon>
        <taxon>Comamonadaceae</taxon>
        <taxon>Acidovorax</taxon>
    </lineage>
</organism>
<dbReference type="Proteomes" id="UP000194440">
    <property type="component" value="Plasmid pACP4.1"/>
</dbReference>
<dbReference type="RefSeq" id="WP_086928978.1">
    <property type="nucleotide sequence ID" value="NZ_CP021363.1"/>
</dbReference>
<evidence type="ECO:0000313" key="2">
    <source>
        <dbReference type="EMBL" id="ART61207.1"/>
    </source>
</evidence>
<gene>
    <name evidence="2" type="ORF">CBP36_19775</name>
</gene>
<geneLocation type="plasmid" evidence="2 3">
    <name>pACP4.1</name>
</geneLocation>
<evidence type="ECO:0000256" key="1">
    <source>
        <dbReference type="SAM" id="SignalP"/>
    </source>
</evidence>
<feature type="chain" id="PRO_5011285960" evidence="1">
    <location>
        <begin position="28"/>
        <end position="257"/>
    </location>
</feature>
<name>A0A240UI88_9BURK</name>
<dbReference type="KEGG" id="acip:CBP36_19775"/>
<keyword evidence="1" id="KW-0732">Signal</keyword>
<feature type="signal peptide" evidence="1">
    <location>
        <begin position="1"/>
        <end position="27"/>
    </location>
</feature>
<keyword evidence="3" id="KW-1185">Reference proteome</keyword>
<dbReference type="EMBL" id="CP021367">
    <property type="protein sequence ID" value="ART61207.1"/>
    <property type="molecule type" value="Genomic_DNA"/>
</dbReference>
<protein>
    <submittedName>
        <fullName evidence="2">Uncharacterized protein</fullName>
    </submittedName>
</protein>
<dbReference type="KEGG" id="acis:CBP35_19735"/>
<proteinExistence type="predicted"/>
<dbReference type="AlphaFoldDB" id="A0A240UI88"/>
<accession>A0A240UI88</accession>
<reference evidence="2" key="1">
    <citation type="submission" date="2017-05" db="EMBL/GenBank/DDBJ databases">
        <title>Polyphasic characterization of four soil-derived phenanthrene-degrading Acidovorax strains and proposal of Acidovorax phenanthrenivorans sp. nov.</title>
        <authorList>
            <person name="Singleton D."/>
            <person name="Lee J."/>
            <person name="Dickey A.N."/>
            <person name="Stroud A."/>
            <person name="Scholl E.H."/>
            <person name="Wright F.A."/>
            <person name="Aitken M.D."/>
        </authorList>
    </citation>
    <scope>NUCLEOTIDE SEQUENCE</scope>
    <source>
        <strain evidence="2">P4</strain>
        <plasmid evidence="2">pACP4.1</plasmid>
    </source>
</reference>
<keyword evidence="2" id="KW-0614">Plasmid</keyword>
<evidence type="ECO:0000313" key="3">
    <source>
        <dbReference type="Proteomes" id="UP000194440"/>
    </source>
</evidence>